<protein>
    <submittedName>
        <fullName evidence="1">Uncharacterized protein</fullName>
    </submittedName>
</protein>
<sequence>MGDRVHLELRHGIRASKANAGGSIRVKATRLMKPGVLVERARQRDLKKPHLEVRSRYKVRDQEEGSLDLEEEEVDLIWREKVDLEDL</sequence>
<dbReference type="EMBL" id="JBBNAG010000006">
    <property type="protein sequence ID" value="KAK9125086.1"/>
    <property type="molecule type" value="Genomic_DNA"/>
</dbReference>
<reference evidence="1 2" key="1">
    <citation type="submission" date="2024-01" db="EMBL/GenBank/DDBJ databases">
        <title>Genome assemblies of Stephania.</title>
        <authorList>
            <person name="Yang L."/>
        </authorList>
    </citation>
    <scope>NUCLEOTIDE SEQUENCE [LARGE SCALE GENOMIC DNA]</scope>
    <source>
        <strain evidence="1">JXDWG</strain>
        <tissue evidence="1">Leaf</tissue>
    </source>
</reference>
<accession>A0AAP0J2U7</accession>
<dbReference type="AlphaFoldDB" id="A0AAP0J2U7"/>
<proteinExistence type="predicted"/>
<gene>
    <name evidence="1" type="ORF">Scep_013932</name>
</gene>
<evidence type="ECO:0000313" key="2">
    <source>
        <dbReference type="Proteomes" id="UP001419268"/>
    </source>
</evidence>
<comment type="caution">
    <text evidence="1">The sequence shown here is derived from an EMBL/GenBank/DDBJ whole genome shotgun (WGS) entry which is preliminary data.</text>
</comment>
<organism evidence="1 2">
    <name type="scientific">Stephania cephalantha</name>
    <dbReference type="NCBI Taxonomy" id="152367"/>
    <lineage>
        <taxon>Eukaryota</taxon>
        <taxon>Viridiplantae</taxon>
        <taxon>Streptophyta</taxon>
        <taxon>Embryophyta</taxon>
        <taxon>Tracheophyta</taxon>
        <taxon>Spermatophyta</taxon>
        <taxon>Magnoliopsida</taxon>
        <taxon>Ranunculales</taxon>
        <taxon>Menispermaceae</taxon>
        <taxon>Menispermoideae</taxon>
        <taxon>Cissampelideae</taxon>
        <taxon>Stephania</taxon>
    </lineage>
</organism>
<name>A0AAP0J2U7_9MAGN</name>
<dbReference type="Proteomes" id="UP001419268">
    <property type="component" value="Unassembled WGS sequence"/>
</dbReference>
<evidence type="ECO:0000313" key="1">
    <source>
        <dbReference type="EMBL" id="KAK9125086.1"/>
    </source>
</evidence>
<keyword evidence="2" id="KW-1185">Reference proteome</keyword>